<dbReference type="FunFam" id="2.60.40.1730:FF:000014">
    <property type="entry name" value="Aminopeptidase 2"/>
    <property type="match status" value="1"/>
</dbReference>
<dbReference type="InterPro" id="IPR027268">
    <property type="entry name" value="Peptidase_M4/M1_CTD_sf"/>
</dbReference>
<dbReference type="AlphaFoldDB" id="A0A5C3MPX8"/>
<feature type="site" description="Transition state stabilizer" evidence="10">
    <location>
        <position position="524"/>
    </location>
</feature>
<dbReference type="GO" id="GO:0070006">
    <property type="term" value="F:metalloaminopeptidase activity"/>
    <property type="evidence" value="ECO:0007669"/>
    <property type="project" value="TreeGrafter"/>
</dbReference>
<name>A0A5C3MPX8_9AGAM</name>
<dbReference type="InterPro" id="IPR045357">
    <property type="entry name" value="Aminopeptidase_N-like_N"/>
</dbReference>
<evidence type="ECO:0000259" key="14">
    <source>
        <dbReference type="Pfam" id="PF17900"/>
    </source>
</evidence>
<dbReference type="InterPro" id="IPR034016">
    <property type="entry name" value="M1_APN-typ"/>
</dbReference>
<evidence type="ECO:0000259" key="13">
    <source>
        <dbReference type="Pfam" id="PF11838"/>
    </source>
</evidence>
<organism evidence="15 16">
    <name type="scientific">Heliocybe sulcata</name>
    <dbReference type="NCBI Taxonomy" id="5364"/>
    <lineage>
        <taxon>Eukaryota</taxon>
        <taxon>Fungi</taxon>
        <taxon>Dikarya</taxon>
        <taxon>Basidiomycota</taxon>
        <taxon>Agaricomycotina</taxon>
        <taxon>Agaricomycetes</taxon>
        <taxon>Gloeophyllales</taxon>
        <taxon>Gloeophyllaceae</taxon>
        <taxon>Heliocybe</taxon>
    </lineage>
</organism>
<dbReference type="Gene3D" id="2.60.40.1730">
    <property type="entry name" value="tricorn interacting facor f3 domain"/>
    <property type="match status" value="1"/>
</dbReference>
<dbReference type="InterPro" id="IPR042097">
    <property type="entry name" value="Aminopeptidase_N-like_N_sf"/>
</dbReference>
<evidence type="ECO:0000256" key="8">
    <source>
        <dbReference type="PIRSR" id="PIRSR634016-1"/>
    </source>
</evidence>
<dbReference type="GO" id="GO:0005615">
    <property type="term" value="C:extracellular space"/>
    <property type="evidence" value="ECO:0007669"/>
    <property type="project" value="TreeGrafter"/>
</dbReference>
<evidence type="ECO:0000256" key="5">
    <source>
        <dbReference type="ARBA" id="ARBA00022801"/>
    </source>
</evidence>
<dbReference type="GO" id="GO:0016020">
    <property type="term" value="C:membrane"/>
    <property type="evidence" value="ECO:0007669"/>
    <property type="project" value="TreeGrafter"/>
</dbReference>
<evidence type="ECO:0000256" key="2">
    <source>
        <dbReference type="ARBA" id="ARBA00022438"/>
    </source>
</evidence>
<dbReference type="PANTHER" id="PTHR11533">
    <property type="entry name" value="PROTEASE M1 ZINC METALLOPROTEASE"/>
    <property type="match status" value="1"/>
</dbReference>
<evidence type="ECO:0000256" key="11">
    <source>
        <dbReference type="RuleBase" id="RU364040"/>
    </source>
</evidence>
<protein>
    <recommendedName>
        <fullName evidence="11">Aminopeptidase</fullName>
        <ecNumber evidence="11">3.4.11.-</ecNumber>
    </recommendedName>
</protein>
<dbReference type="EC" id="3.4.11.-" evidence="11"/>
<evidence type="ECO:0000256" key="6">
    <source>
        <dbReference type="ARBA" id="ARBA00022833"/>
    </source>
</evidence>
<feature type="binding site" evidence="9">
    <location>
        <position position="441"/>
    </location>
    <ligand>
        <name>Zn(2+)</name>
        <dbReference type="ChEBI" id="CHEBI:29105"/>
        <note>catalytic</note>
    </ligand>
</feature>
<comment type="cofactor">
    <cofactor evidence="9 11">
        <name>Zn(2+)</name>
        <dbReference type="ChEBI" id="CHEBI:29105"/>
    </cofactor>
    <text evidence="9 11">Binds 1 zinc ion per subunit.</text>
</comment>
<dbReference type="SUPFAM" id="SSF55486">
    <property type="entry name" value="Metalloproteases ('zincins'), catalytic domain"/>
    <property type="match status" value="1"/>
</dbReference>
<evidence type="ECO:0000256" key="9">
    <source>
        <dbReference type="PIRSR" id="PIRSR634016-3"/>
    </source>
</evidence>
<feature type="domain" description="ERAP1-like C-terminal" evidence="13">
    <location>
        <begin position="661"/>
        <end position="977"/>
    </location>
</feature>
<dbReference type="Proteomes" id="UP000305948">
    <property type="component" value="Unassembled WGS sequence"/>
</dbReference>
<evidence type="ECO:0000256" key="7">
    <source>
        <dbReference type="ARBA" id="ARBA00023049"/>
    </source>
</evidence>
<dbReference type="FunFam" id="1.10.390.10:FF:000006">
    <property type="entry name" value="Puromycin-sensitive aminopeptidase"/>
    <property type="match status" value="1"/>
</dbReference>
<dbReference type="Gene3D" id="1.25.50.20">
    <property type="match status" value="1"/>
</dbReference>
<dbReference type="GO" id="GO:0006508">
    <property type="term" value="P:proteolysis"/>
    <property type="evidence" value="ECO:0007669"/>
    <property type="project" value="UniProtKB-KW"/>
</dbReference>
<proteinExistence type="inferred from homology"/>
<dbReference type="InterPro" id="IPR014782">
    <property type="entry name" value="Peptidase_M1_dom"/>
</dbReference>
<accession>A0A5C3MPX8</accession>
<keyword evidence="5 11" id="KW-0378">Hydrolase</keyword>
<keyword evidence="2 11" id="KW-0031">Aminopeptidase</keyword>
<feature type="domain" description="Peptidase M1 membrane alanine aminopeptidase" evidence="12">
    <location>
        <begin position="365"/>
        <end position="583"/>
    </location>
</feature>
<dbReference type="Pfam" id="PF17900">
    <property type="entry name" value="Peptidase_M1_N"/>
    <property type="match status" value="1"/>
</dbReference>
<dbReference type="PANTHER" id="PTHR11533:SF174">
    <property type="entry name" value="PUROMYCIN-SENSITIVE AMINOPEPTIDASE-RELATED"/>
    <property type="match status" value="1"/>
</dbReference>
<evidence type="ECO:0000313" key="15">
    <source>
        <dbReference type="EMBL" id="TFK46426.1"/>
    </source>
</evidence>
<keyword evidence="7 11" id="KW-0482">Metalloprotease</keyword>
<reference evidence="15 16" key="1">
    <citation type="journal article" date="2019" name="Nat. Ecol. Evol.">
        <title>Megaphylogeny resolves global patterns of mushroom evolution.</title>
        <authorList>
            <person name="Varga T."/>
            <person name="Krizsan K."/>
            <person name="Foldi C."/>
            <person name="Dima B."/>
            <person name="Sanchez-Garcia M."/>
            <person name="Sanchez-Ramirez S."/>
            <person name="Szollosi G.J."/>
            <person name="Szarkandi J.G."/>
            <person name="Papp V."/>
            <person name="Albert L."/>
            <person name="Andreopoulos W."/>
            <person name="Angelini C."/>
            <person name="Antonin V."/>
            <person name="Barry K.W."/>
            <person name="Bougher N.L."/>
            <person name="Buchanan P."/>
            <person name="Buyck B."/>
            <person name="Bense V."/>
            <person name="Catcheside P."/>
            <person name="Chovatia M."/>
            <person name="Cooper J."/>
            <person name="Damon W."/>
            <person name="Desjardin D."/>
            <person name="Finy P."/>
            <person name="Geml J."/>
            <person name="Haridas S."/>
            <person name="Hughes K."/>
            <person name="Justo A."/>
            <person name="Karasinski D."/>
            <person name="Kautmanova I."/>
            <person name="Kiss B."/>
            <person name="Kocsube S."/>
            <person name="Kotiranta H."/>
            <person name="LaButti K.M."/>
            <person name="Lechner B.E."/>
            <person name="Liimatainen K."/>
            <person name="Lipzen A."/>
            <person name="Lukacs Z."/>
            <person name="Mihaltcheva S."/>
            <person name="Morgado L.N."/>
            <person name="Niskanen T."/>
            <person name="Noordeloos M.E."/>
            <person name="Ohm R.A."/>
            <person name="Ortiz-Santana B."/>
            <person name="Ovrebo C."/>
            <person name="Racz N."/>
            <person name="Riley R."/>
            <person name="Savchenko A."/>
            <person name="Shiryaev A."/>
            <person name="Soop K."/>
            <person name="Spirin V."/>
            <person name="Szebenyi C."/>
            <person name="Tomsovsky M."/>
            <person name="Tulloss R.E."/>
            <person name="Uehling J."/>
            <person name="Grigoriev I.V."/>
            <person name="Vagvolgyi C."/>
            <person name="Papp T."/>
            <person name="Martin F.M."/>
            <person name="Miettinen O."/>
            <person name="Hibbett D.S."/>
            <person name="Nagy L.G."/>
        </authorList>
    </citation>
    <scope>NUCLEOTIDE SEQUENCE [LARGE SCALE GENOMIC DNA]</scope>
    <source>
        <strain evidence="15 16">OMC1185</strain>
    </source>
</reference>
<dbReference type="InterPro" id="IPR050344">
    <property type="entry name" value="Peptidase_M1_aminopeptidases"/>
</dbReference>
<dbReference type="GO" id="GO:0005737">
    <property type="term" value="C:cytoplasm"/>
    <property type="evidence" value="ECO:0007669"/>
    <property type="project" value="TreeGrafter"/>
</dbReference>
<dbReference type="STRING" id="5364.A0A5C3MPX8"/>
<evidence type="ECO:0000256" key="1">
    <source>
        <dbReference type="ARBA" id="ARBA00010136"/>
    </source>
</evidence>
<evidence type="ECO:0000256" key="3">
    <source>
        <dbReference type="ARBA" id="ARBA00022670"/>
    </source>
</evidence>
<feature type="domain" description="Aminopeptidase N-like N-terminal" evidence="14">
    <location>
        <begin position="112"/>
        <end position="292"/>
    </location>
</feature>
<feature type="binding site" evidence="9">
    <location>
        <position position="437"/>
    </location>
    <ligand>
        <name>Zn(2+)</name>
        <dbReference type="ChEBI" id="CHEBI:29105"/>
        <note>catalytic</note>
    </ligand>
</feature>
<dbReference type="OrthoDB" id="10031169at2759"/>
<dbReference type="SUPFAM" id="SSF63737">
    <property type="entry name" value="Leukotriene A4 hydrolase N-terminal domain"/>
    <property type="match status" value="1"/>
</dbReference>
<dbReference type="GO" id="GO:0043171">
    <property type="term" value="P:peptide catabolic process"/>
    <property type="evidence" value="ECO:0007669"/>
    <property type="project" value="TreeGrafter"/>
</dbReference>
<dbReference type="GO" id="GO:0008270">
    <property type="term" value="F:zinc ion binding"/>
    <property type="evidence" value="ECO:0007669"/>
    <property type="project" value="UniProtKB-UniRule"/>
</dbReference>
<dbReference type="EMBL" id="ML213530">
    <property type="protein sequence ID" value="TFK46426.1"/>
    <property type="molecule type" value="Genomic_DNA"/>
</dbReference>
<dbReference type="GO" id="GO:0042277">
    <property type="term" value="F:peptide binding"/>
    <property type="evidence" value="ECO:0007669"/>
    <property type="project" value="TreeGrafter"/>
</dbReference>
<gene>
    <name evidence="15" type="ORF">OE88DRAFT_1707622</name>
</gene>
<keyword evidence="4 9" id="KW-0479">Metal-binding</keyword>
<dbReference type="CDD" id="cd09601">
    <property type="entry name" value="M1_APN-Q_like"/>
    <property type="match status" value="1"/>
</dbReference>
<dbReference type="Pfam" id="PF11838">
    <property type="entry name" value="ERAP1_C"/>
    <property type="match status" value="1"/>
</dbReference>
<keyword evidence="3 11" id="KW-0645">Protease</keyword>
<feature type="active site" description="Proton acceptor" evidence="8">
    <location>
        <position position="438"/>
    </location>
</feature>
<evidence type="ECO:0000256" key="10">
    <source>
        <dbReference type="PIRSR" id="PIRSR634016-4"/>
    </source>
</evidence>
<evidence type="ECO:0000256" key="4">
    <source>
        <dbReference type="ARBA" id="ARBA00022723"/>
    </source>
</evidence>
<dbReference type="InterPro" id="IPR024571">
    <property type="entry name" value="ERAP1-like_C_dom"/>
</dbReference>
<comment type="similarity">
    <text evidence="1 11">Belongs to the peptidase M1 family.</text>
</comment>
<dbReference type="Gene3D" id="1.10.390.10">
    <property type="entry name" value="Neutral Protease Domain 2"/>
    <property type="match status" value="1"/>
</dbReference>
<dbReference type="Pfam" id="PF01433">
    <property type="entry name" value="Peptidase_M1"/>
    <property type="match status" value="1"/>
</dbReference>
<evidence type="ECO:0000259" key="12">
    <source>
        <dbReference type="Pfam" id="PF01433"/>
    </source>
</evidence>
<feature type="binding site" evidence="9">
    <location>
        <position position="460"/>
    </location>
    <ligand>
        <name>Zn(2+)</name>
        <dbReference type="ChEBI" id="CHEBI:29105"/>
        <note>catalytic</note>
    </ligand>
</feature>
<keyword evidence="6 9" id="KW-0862">Zinc</keyword>
<dbReference type="Gene3D" id="2.60.40.1910">
    <property type="match status" value="1"/>
</dbReference>
<sequence>MIWPPFSLTNSLRSENGWLSKSSRCNLRSCATATIRARSLCLPSYNRGRPSIDYAYSHTTYESWSRLHQKPFLNLRLAPSRKCFTLPELSSGVAAGELGVNSEDYRLPTNVKPKHYDLTIRTDLEKHTFDGFVAVDLDVLKETSTIVLNTSQLKLGEASVYSDALKTEQIQSSTHVDAKTERVTITFGSALPAGTKAKLRIGFTGELDTSMAGYYRSKWTDDGKAKYYGLTQFEPTAARKAFPCWDEPLLKATFAVTMISREGTTNLSNMPAISEEVYVPGASADSLSKTPDLAKFLAGLTIGDQSQEKWKITRFDTTPPMSTYIVAWANGKFAYLEDSYTSPLSGKKRPLRIYATKDHIHQAQFALDVKKKSLPLYEQVFDVEYPLPKLDTVVASDFDSGAMENWGLITGRTSAFLVDPEKAELRAKMNVADTQCHEVAHMWFGNITTMSWWDNLYLNEGFATLMGEVIIPSEIWPEWKPESRFINMHLVDALAQDAQLSSHPIEVECPDANKINQIFDSLSYSKAASVLRMLASYVGEDRFLKGVSIYLKQHLYANSVTRDLWEGVAESTGIDVPKVMDNWVSKMGFPVISVTETDKSIHVRQDRFLSSGPADPKENETIWTIPLQILSVNGHGKAVIDKDAILEEREQTIPLDTSKPFKLNADTTGLYRVLYTPERLAKIASEAAKENSVFTLNDRMGLVYDTMALSKAGFTKVSSALTLMEILKDEKEFLVRDSIAGNLGNLRSVWFEHDEVREKLGEFARNLFLPVVKQLGFEYSPSDSSDTVALRTLAIGTAVVGKDKGVVEELRARFKHYMDTGDDSKIPADLVRQTYSVAVRYGGRKEYDAMRKIYQKPKTPTAGQAAIAAMCSVDNLELAKETLEFMKTQARDQDVIWFIAQLGSNHGTRRLMAQYFKDNYWDLYKRFEGNFILAALVKMSLGTLSTQRDYDEAVEFFKDKDTSKYQLAYQQVLDNIKDRSIVIERSTSDVLQWLQGRK</sequence>
<evidence type="ECO:0000313" key="16">
    <source>
        <dbReference type="Proteomes" id="UP000305948"/>
    </source>
</evidence>
<keyword evidence="16" id="KW-1185">Reference proteome</keyword>